<dbReference type="OrthoDB" id="9784774at2"/>
<dbReference type="PANTHER" id="PTHR46648:SF1">
    <property type="entry name" value="ADENOSINE 5'-MONOPHOSPHORAMIDASE HNT1"/>
    <property type="match status" value="1"/>
</dbReference>
<sequence length="139" mass="15611">MSTIFEKIIAGEIPATFVWQDEICVAFMDVNPMAEGHCLVVPRDAVDHFFDVPFEQSAHLMMVAQKISKTADRVFDCTRVGLVIAGYGVPHTHLHLIPINSEKELDPTHKIPTNPEQILHAGEKLRHALLEDGYQEARL</sequence>
<gene>
    <name evidence="5" type="ORF">BM477_01715</name>
</gene>
<dbReference type="GO" id="GO:0009117">
    <property type="term" value="P:nucleotide metabolic process"/>
    <property type="evidence" value="ECO:0007669"/>
    <property type="project" value="TreeGrafter"/>
</dbReference>
<organism evidence="5 6">
    <name type="scientific">Boudabousia marimammalium</name>
    <dbReference type="NCBI Taxonomy" id="156892"/>
    <lineage>
        <taxon>Bacteria</taxon>
        <taxon>Bacillati</taxon>
        <taxon>Actinomycetota</taxon>
        <taxon>Actinomycetes</taxon>
        <taxon>Actinomycetales</taxon>
        <taxon>Actinomycetaceae</taxon>
        <taxon>Boudabousia</taxon>
    </lineage>
</organism>
<accession>A0A1Q5PRS7</accession>
<feature type="active site" description="Tele-AMP-histidine intermediate" evidence="1">
    <location>
        <position position="93"/>
    </location>
</feature>
<dbReference type="PROSITE" id="PS51084">
    <property type="entry name" value="HIT_2"/>
    <property type="match status" value="1"/>
</dbReference>
<dbReference type="RefSeq" id="WP_075360966.1">
    <property type="nucleotide sequence ID" value="NZ_MPDM01000002.1"/>
</dbReference>
<dbReference type="InterPro" id="IPR001310">
    <property type="entry name" value="Histidine_triad_HIT"/>
</dbReference>
<feature type="domain" description="HIT" evidence="4">
    <location>
        <begin position="4"/>
        <end position="109"/>
    </location>
</feature>
<feature type="short sequence motif" description="Histidine triad motif" evidence="2 3">
    <location>
        <begin position="91"/>
        <end position="95"/>
    </location>
</feature>
<dbReference type="AlphaFoldDB" id="A0A1Q5PRS7"/>
<dbReference type="GO" id="GO:0003824">
    <property type="term" value="F:catalytic activity"/>
    <property type="evidence" value="ECO:0007669"/>
    <property type="project" value="InterPro"/>
</dbReference>
<proteinExistence type="predicted"/>
<evidence type="ECO:0000313" key="5">
    <source>
        <dbReference type="EMBL" id="OKL50142.1"/>
    </source>
</evidence>
<evidence type="ECO:0000256" key="1">
    <source>
        <dbReference type="PIRSR" id="PIRSR601310-1"/>
    </source>
</evidence>
<comment type="caution">
    <text evidence="5">The sequence shown here is derived from an EMBL/GenBank/DDBJ whole genome shotgun (WGS) entry which is preliminary data.</text>
</comment>
<dbReference type="Proteomes" id="UP000186465">
    <property type="component" value="Unassembled WGS sequence"/>
</dbReference>
<keyword evidence="6" id="KW-1185">Reference proteome</keyword>
<dbReference type="PRINTS" id="PR00332">
    <property type="entry name" value="HISTRIAD"/>
</dbReference>
<reference evidence="6" key="1">
    <citation type="submission" date="2016-11" db="EMBL/GenBank/DDBJ databases">
        <title>Actinomyces gypaetusis sp. nov. isolated from Gypaetus barbatus in Qinghai Tibet Plateau China.</title>
        <authorList>
            <person name="Meng X."/>
        </authorList>
    </citation>
    <scope>NUCLEOTIDE SEQUENCE [LARGE SCALE GENOMIC DNA]</scope>
    <source>
        <strain evidence="6">DSM 15383</strain>
    </source>
</reference>
<dbReference type="Gene3D" id="3.30.428.10">
    <property type="entry name" value="HIT-like"/>
    <property type="match status" value="1"/>
</dbReference>
<evidence type="ECO:0000259" key="4">
    <source>
        <dbReference type="PROSITE" id="PS51084"/>
    </source>
</evidence>
<dbReference type="PANTHER" id="PTHR46648">
    <property type="entry name" value="HIT FAMILY PROTEIN 1"/>
    <property type="match status" value="1"/>
</dbReference>
<dbReference type="Pfam" id="PF01230">
    <property type="entry name" value="HIT"/>
    <property type="match status" value="1"/>
</dbReference>
<evidence type="ECO:0000313" key="6">
    <source>
        <dbReference type="Proteomes" id="UP000186465"/>
    </source>
</evidence>
<protein>
    <recommendedName>
        <fullName evidence="4">HIT domain-containing protein</fullName>
    </recommendedName>
</protein>
<dbReference type="STRING" id="156892.BM477_01715"/>
<dbReference type="InterPro" id="IPR036265">
    <property type="entry name" value="HIT-like_sf"/>
</dbReference>
<evidence type="ECO:0000256" key="3">
    <source>
        <dbReference type="PROSITE-ProRule" id="PRU00464"/>
    </source>
</evidence>
<name>A0A1Q5PRS7_9ACTO</name>
<dbReference type="InterPro" id="IPR011146">
    <property type="entry name" value="HIT-like"/>
</dbReference>
<evidence type="ECO:0000256" key="2">
    <source>
        <dbReference type="PIRSR" id="PIRSR601310-3"/>
    </source>
</evidence>
<dbReference type="EMBL" id="MPDM01000002">
    <property type="protein sequence ID" value="OKL50142.1"/>
    <property type="molecule type" value="Genomic_DNA"/>
</dbReference>
<dbReference type="SUPFAM" id="SSF54197">
    <property type="entry name" value="HIT-like"/>
    <property type="match status" value="1"/>
</dbReference>